<name>A0A850RQE3_9GAMM</name>
<protein>
    <submittedName>
        <fullName evidence="1">Uncharacterized protein</fullName>
    </submittedName>
</protein>
<evidence type="ECO:0000313" key="1">
    <source>
        <dbReference type="EMBL" id="NVZ11741.1"/>
    </source>
</evidence>
<keyword evidence="2" id="KW-1185">Reference proteome</keyword>
<accession>A0A850RQE3</accession>
<dbReference type="Proteomes" id="UP000592294">
    <property type="component" value="Unassembled WGS sequence"/>
</dbReference>
<dbReference type="AlphaFoldDB" id="A0A850RQE3"/>
<dbReference type="EMBL" id="JABZEO010000038">
    <property type="protein sequence ID" value="NVZ11741.1"/>
    <property type="molecule type" value="Genomic_DNA"/>
</dbReference>
<evidence type="ECO:0000313" key="2">
    <source>
        <dbReference type="Proteomes" id="UP000592294"/>
    </source>
</evidence>
<comment type="caution">
    <text evidence="1">The sequence shown here is derived from an EMBL/GenBank/DDBJ whole genome shotgun (WGS) entry which is preliminary data.</text>
</comment>
<sequence length="145" mass="15827">MHGYTLRSGAANGADCAFEAGSDRCEIYLPWPGFNGHESERHHLSDEAMRLAEQLHPAWAQLSPAARKLMARNGYQILGADLRSPVDFVVCWTPDGSQTEAERSRLTGGTGQAIALADRWGIPVFNLARPGALEQLGDLVRQLVD</sequence>
<reference evidence="1 2" key="1">
    <citation type="submission" date="2020-06" db="EMBL/GenBank/DDBJ databases">
        <title>Whole-genome sequence of Allochromatium humboldtianum DSM 21881, type strain.</title>
        <authorList>
            <person name="Kyndt J.A."/>
            <person name="Meyer T.E."/>
        </authorList>
    </citation>
    <scope>NUCLEOTIDE SEQUENCE [LARGE SCALE GENOMIC DNA]</scope>
    <source>
        <strain evidence="1 2">DSM 21881</strain>
    </source>
</reference>
<organism evidence="1 2">
    <name type="scientific">Allochromatium humboldtianum</name>
    <dbReference type="NCBI Taxonomy" id="504901"/>
    <lineage>
        <taxon>Bacteria</taxon>
        <taxon>Pseudomonadati</taxon>
        <taxon>Pseudomonadota</taxon>
        <taxon>Gammaproteobacteria</taxon>
        <taxon>Chromatiales</taxon>
        <taxon>Chromatiaceae</taxon>
        <taxon>Allochromatium</taxon>
    </lineage>
</organism>
<proteinExistence type="predicted"/>
<dbReference type="RefSeq" id="WP_176978419.1">
    <property type="nucleotide sequence ID" value="NZ_JABZEO010000038.1"/>
</dbReference>
<gene>
    <name evidence="1" type="ORF">HW932_21060</name>
</gene>